<name>A0A5N6PTS1_9ASTR</name>
<sequence>MLAFFYLSCEVRRGNSHGVGRGSSQCVVQGSDHGIRRRSGIDSNDTVLPSFIEGKGYVILKSMWNSPWDSWKDVSNEDRKQLFERFEAKILGRELQPHEMWKQSHCRKGSRPLDKDLTYSSSLVSNVDLEENIEKENLVWVDDRAKETWDKNDGYLVKK</sequence>
<evidence type="ECO:0000313" key="2">
    <source>
        <dbReference type="Proteomes" id="UP000326396"/>
    </source>
</evidence>
<evidence type="ECO:0000313" key="1">
    <source>
        <dbReference type="EMBL" id="KAD6796309.1"/>
    </source>
</evidence>
<dbReference type="OrthoDB" id="1733382at2759"/>
<dbReference type="Proteomes" id="UP000326396">
    <property type="component" value="Linkage Group LG11"/>
</dbReference>
<gene>
    <name evidence="1" type="ORF">E3N88_07205</name>
</gene>
<organism evidence="1 2">
    <name type="scientific">Mikania micrantha</name>
    <name type="common">bitter vine</name>
    <dbReference type="NCBI Taxonomy" id="192012"/>
    <lineage>
        <taxon>Eukaryota</taxon>
        <taxon>Viridiplantae</taxon>
        <taxon>Streptophyta</taxon>
        <taxon>Embryophyta</taxon>
        <taxon>Tracheophyta</taxon>
        <taxon>Spermatophyta</taxon>
        <taxon>Magnoliopsida</taxon>
        <taxon>eudicotyledons</taxon>
        <taxon>Gunneridae</taxon>
        <taxon>Pentapetalae</taxon>
        <taxon>asterids</taxon>
        <taxon>campanulids</taxon>
        <taxon>Asterales</taxon>
        <taxon>Asteraceae</taxon>
        <taxon>Asteroideae</taxon>
        <taxon>Heliantheae alliance</taxon>
        <taxon>Eupatorieae</taxon>
        <taxon>Mikania</taxon>
    </lineage>
</organism>
<accession>A0A5N6PTS1</accession>
<keyword evidence="2" id="KW-1185">Reference proteome</keyword>
<dbReference type="EMBL" id="SZYD01000003">
    <property type="protein sequence ID" value="KAD6796309.1"/>
    <property type="molecule type" value="Genomic_DNA"/>
</dbReference>
<reference evidence="1 2" key="1">
    <citation type="submission" date="2019-05" db="EMBL/GenBank/DDBJ databases">
        <title>Mikania micrantha, genome provides insights into the molecular mechanism of rapid growth.</title>
        <authorList>
            <person name="Liu B."/>
        </authorList>
    </citation>
    <scope>NUCLEOTIDE SEQUENCE [LARGE SCALE GENOMIC DNA]</scope>
    <source>
        <strain evidence="1">NLD-2019</strain>
        <tissue evidence="1">Leaf</tissue>
    </source>
</reference>
<proteinExistence type="predicted"/>
<comment type="caution">
    <text evidence="1">The sequence shown here is derived from an EMBL/GenBank/DDBJ whole genome shotgun (WGS) entry which is preliminary data.</text>
</comment>
<dbReference type="AlphaFoldDB" id="A0A5N6PTS1"/>
<protein>
    <submittedName>
        <fullName evidence="1">Uncharacterized protein</fullName>
    </submittedName>
</protein>